<dbReference type="VEuPathDB" id="MicrosporidiaDB:CWI36_0804p0010"/>
<feature type="domain" description="NUC153" evidence="7">
    <location>
        <begin position="496"/>
        <end position="519"/>
    </location>
</feature>
<dbReference type="AlphaFoldDB" id="A0A4Q9LCH5"/>
<dbReference type="PANTHER" id="PTHR12202">
    <property type="entry name" value="ESF1 HOMOLOG"/>
    <property type="match status" value="1"/>
</dbReference>
<feature type="compositionally biased region" description="Basic residues" evidence="6">
    <location>
        <begin position="1"/>
        <end position="11"/>
    </location>
</feature>
<feature type="domain" description="ESF1 RRM" evidence="8">
    <location>
        <begin position="307"/>
        <end position="383"/>
    </location>
</feature>
<organism evidence="9 10">
    <name type="scientific">Hamiltosporidium magnivora</name>
    <dbReference type="NCBI Taxonomy" id="148818"/>
    <lineage>
        <taxon>Eukaryota</taxon>
        <taxon>Fungi</taxon>
        <taxon>Fungi incertae sedis</taxon>
        <taxon>Microsporidia</taxon>
        <taxon>Dubosqiidae</taxon>
        <taxon>Hamiltosporidium</taxon>
    </lineage>
</organism>
<evidence type="ECO:0000256" key="2">
    <source>
        <dbReference type="ARBA" id="ARBA00009087"/>
    </source>
</evidence>
<evidence type="ECO:0000313" key="10">
    <source>
        <dbReference type="Proteomes" id="UP000293045"/>
    </source>
</evidence>
<evidence type="ECO:0000256" key="4">
    <source>
        <dbReference type="ARBA" id="ARBA00023242"/>
    </source>
</evidence>
<proteinExistence type="inferred from homology"/>
<comment type="subcellular location">
    <subcellularLocation>
        <location evidence="1">Nucleus</location>
        <location evidence="1">Nucleolus</location>
    </subcellularLocation>
</comment>
<comment type="caution">
    <text evidence="9">The sequence shown here is derived from an EMBL/GenBank/DDBJ whole genome shotgun (WGS) entry which is preliminary data.</text>
</comment>
<sequence>MDKKSSKSKNIKIKEKQQNDNFEADMYREDVNNLNNKNIDSKNKIKKTNKRSEISLKKVEDKLKVNRNEEDENLNILKNDNKKSGKKLDKNHITNKENSISFDNIDYKLSNSLRNKDLEIEGAEEIREYEKEKKDLKEEIECEKSKTEKNKKIKNKKREQIENKNSTITKEESENKKSKLEENQNTKTKEEKFKDTKSKTEDNIKAEIKKEESENRKSKTEDKTNEISKQKLEKIKRINKLIKDVNENEMDYGISTKRLAVLNLDWDFIKPEDIFFQFKSFLNSEDELISVNFCKKSNEKDDLPEIGTIKVDGKEEKDKDQMQLRKYLLEKRKCFMVVAEFRDVLAAERIYEICDGLELEESMNYYDLRFLPDNFKLENIIQTVTNTSNYEYCKVPRSLVFQNKIKYEWDVDIKRENFFKKLFEQEIMDERLANKLIDISDENSNQFSNENKIDEPHKNSLETKNNISVKKIKQKEKKNIENKKSKKSEFIFNPNDERFVSIYESRDYAIDVTHPNFRKSERGLKEILKEKRKYNETN</sequence>
<dbReference type="GO" id="GO:0005730">
    <property type="term" value="C:nucleolus"/>
    <property type="evidence" value="ECO:0007669"/>
    <property type="project" value="UniProtKB-SubCell"/>
</dbReference>
<evidence type="ECO:0000259" key="8">
    <source>
        <dbReference type="Pfam" id="PF25121"/>
    </source>
</evidence>
<dbReference type="InterPro" id="IPR056750">
    <property type="entry name" value="RRM_ESF1"/>
</dbReference>
<protein>
    <submittedName>
        <fullName evidence="9">Uncharacterized protein</fullName>
    </submittedName>
</protein>
<evidence type="ECO:0000256" key="5">
    <source>
        <dbReference type="SAM" id="Coils"/>
    </source>
</evidence>
<feature type="region of interest" description="Disordered" evidence="6">
    <location>
        <begin position="1"/>
        <end position="24"/>
    </location>
</feature>
<keyword evidence="4" id="KW-0539">Nucleus</keyword>
<evidence type="ECO:0000256" key="1">
    <source>
        <dbReference type="ARBA" id="ARBA00004604"/>
    </source>
</evidence>
<dbReference type="InterPro" id="IPR039754">
    <property type="entry name" value="Esf1"/>
</dbReference>
<reference evidence="9 10" key="1">
    <citation type="submission" date="2017-12" db="EMBL/GenBank/DDBJ databases">
        <authorList>
            <person name="Pombert J.-F."/>
            <person name="Haag K.L."/>
            <person name="Ebert D."/>
        </authorList>
    </citation>
    <scope>NUCLEOTIDE SEQUENCE [LARGE SCALE GENOMIC DNA]</scope>
    <source>
        <strain evidence="9">IL-BN-2</strain>
    </source>
</reference>
<dbReference type="Pfam" id="PF25121">
    <property type="entry name" value="RRM_ESF1"/>
    <property type="match status" value="1"/>
</dbReference>
<dbReference type="VEuPathDB" id="MicrosporidiaDB:CWI39_0658p0030"/>
<feature type="coiled-coil region" evidence="5">
    <location>
        <begin position="24"/>
        <end position="80"/>
    </location>
</feature>
<dbReference type="InterPro" id="IPR012580">
    <property type="entry name" value="NUC153"/>
</dbReference>
<name>A0A4Q9LCH5_9MICR</name>
<dbReference type="Proteomes" id="UP000293045">
    <property type="component" value="Unassembled WGS sequence"/>
</dbReference>
<keyword evidence="3 5" id="KW-0175">Coiled coil</keyword>
<evidence type="ECO:0000256" key="3">
    <source>
        <dbReference type="ARBA" id="ARBA00023054"/>
    </source>
</evidence>
<evidence type="ECO:0000313" key="9">
    <source>
        <dbReference type="EMBL" id="TBU05593.1"/>
    </source>
</evidence>
<dbReference type="GO" id="GO:0006364">
    <property type="term" value="P:rRNA processing"/>
    <property type="evidence" value="ECO:0007669"/>
    <property type="project" value="InterPro"/>
</dbReference>
<dbReference type="Pfam" id="PF08159">
    <property type="entry name" value="NUC153"/>
    <property type="match status" value="1"/>
</dbReference>
<comment type="similarity">
    <text evidence="2">Belongs to the ESF1 family.</text>
</comment>
<gene>
    <name evidence="9" type="ORF">CWI39_0658p0030</name>
</gene>
<accession>A0A4Q9LCH5</accession>
<evidence type="ECO:0000259" key="7">
    <source>
        <dbReference type="Pfam" id="PF08159"/>
    </source>
</evidence>
<dbReference type="PANTHER" id="PTHR12202:SF0">
    <property type="entry name" value="ESF1 HOMOLOG"/>
    <property type="match status" value="1"/>
</dbReference>
<dbReference type="EMBL" id="PIXR01000658">
    <property type="protein sequence ID" value="TBU05593.1"/>
    <property type="molecule type" value="Genomic_DNA"/>
</dbReference>
<dbReference type="GO" id="GO:0003723">
    <property type="term" value="F:RNA binding"/>
    <property type="evidence" value="ECO:0007669"/>
    <property type="project" value="TreeGrafter"/>
</dbReference>
<evidence type="ECO:0000256" key="6">
    <source>
        <dbReference type="SAM" id="MobiDB-lite"/>
    </source>
</evidence>
<feature type="compositionally biased region" description="Basic and acidic residues" evidence="6">
    <location>
        <begin position="169"/>
        <end position="200"/>
    </location>
</feature>
<feature type="region of interest" description="Disordered" evidence="6">
    <location>
        <begin position="143"/>
        <end position="200"/>
    </location>
</feature>